<dbReference type="Proteomes" id="UP000054925">
    <property type="component" value="Unassembled WGS sequence"/>
</dbReference>
<protein>
    <submittedName>
        <fullName evidence="2">Uncharacterized protein</fullName>
    </submittedName>
</protein>
<keyword evidence="3" id="KW-1185">Reference proteome</keyword>
<dbReference type="EMBL" id="FCOL02000041">
    <property type="protein sequence ID" value="SAL77564.1"/>
    <property type="molecule type" value="Genomic_DNA"/>
</dbReference>
<comment type="caution">
    <text evidence="2">The sequence shown here is derived from an EMBL/GenBank/DDBJ whole genome shotgun (WGS) entry which is preliminary data.</text>
</comment>
<accession>A0A158K8X0</accession>
<proteinExistence type="predicted"/>
<organism evidence="2 3">
    <name type="scientific">Caballeronia terrestris</name>
    <dbReference type="NCBI Taxonomy" id="1226301"/>
    <lineage>
        <taxon>Bacteria</taxon>
        <taxon>Pseudomonadati</taxon>
        <taxon>Pseudomonadota</taxon>
        <taxon>Betaproteobacteria</taxon>
        <taxon>Burkholderiales</taxon>
        <taxon>Burkholderiaceae</taxon>
        <taxon>Caballeronia</taxon>
    </lineage>
</organism>
<gene>
    <name evidence="2" type="ORF">AWB67_05118</name>
</gene>
<dbReference type="AlphaFoldDB" id="A0A158K8X0"/>
<evidence type="ECO:0000313" key="2">
    <source>
        <dbReference type="EMBL" id="SAL77564.1"/>
    </source>
</evidence>
<feature type="region of interest" description="Disordered" evidence="1">
    <location>
        <begin position="1"/>
        <end position="60"/>
    </location>
</feature>
<feature type="compositionally biased region" description="Basic and acidic residues" evidence="1">
    <location>
        <begin position="1"/>
        <end position="31"/>
    </location>
</feature>
<evidence type="ECO:0000256" key="1">
    <source>
        <dbReference type="SAM" id="MobiDB-lite"/>
    </source>
</evidence>
<evidence type="ECO:0000313" key="3">
    <source>
        <dbReference type="Proteomes" id="UP000054925"/>
    </source>
</evidence>
<name>A0A158K8X0_9BURK</name>
<sequence>MTGERQKKVDIKVDERANTKIEAKAKARKNADAPAAASKQPKKSRRIKEETGQAHANKAP</sequence>
<reference evidence="2" key="1">
    <citation type="submission" date="2016-01" db="EMBL/GenBank/DDBJ databases">
        <authorList>
            <person name="Peeters C."/>
        </authorList>
    </citation>
    <scope>NUCLEOTIDE SEQUENCE [LARGE SCALE GENOMIC DNA]</scope>
    <source>
        <strain evidence="2">LMG 22937</strain>
    </source>
</reference>